<dbReference type="Proteomes" id="UP000230233">
    <property type="component" value="Chromosome IV"/>
</dbReference>
<evidence type="ECO:0000313" key="1">
    <source>
        <dbReference type="EMBL" id="PIC34067.1"/>
    </source>
</evidence>
<proteinExistence type="predicted"/>
<accession>A0A2G5U3F0</accession>
<evidence type="ECO:0000313" key="2">
    <source>
        <dbReference type="Proteomes" id="UP000230233"/>
    </source>
</evidence>
<protein>
    <submittedName>
        <fullName evidence="1">Uncharacterized protein</fullName>
    </submittedName>
</protein>
<sequence length="70" mass="8361">MIELDDYYRMILFGKLYLVYDQSYTPKRNCSGRDRASPVFCSLSSATLFINKKQYSKNYHFVVSVKFYHI</sequence>
<gene>
    <name evidence="1" type="primary">Cnig_chr_IV.g13831</name>
    <name evidence="1" type="ORF">B9Z55_013831</name>
</gene>
<dbReference type="AlphaFoldDB" id="A0A2G5U3F0"/>
<comment type="caution">
    <text evidence="1">The sequence shown here is derived from an EMBL/GenBank/DDBJ whole genome shotgun (WGS) entry which is preliminary data.</text>
</comment>
<dbReference type="EMBL" id="PDUG01000004">
    <property type="protein sequence ID" value="PIC34067.1"/>
    <property type="molecule type" value="Genomic_DNA"/>
</dbReference>
<reference evidence="2" key="1">
    <citation type="submission" date="2017-10" db="EMBL/GenBank/DDBJ databases">
        <title>Rapid genome shrinkage in a self-fertile nematode reveals novel sperm competition proteins.</title>
        <authorList>
            <person name="Yin D."/>
            <person name="Schwarz E.M."/>
            <person name="Thomas C.G."/>
            <person name="Felde R.L."/>
            <person name="Korf I.F."/>
            <person name="Cutter A.D."/>
            <person name="Schartner C.M."/>
            <person name="Ralston E.J."/>
            <person name="Meyer B.J."/>
            <person name="Haag E.S."/>
        </authorList>
    </citation>
    <scope>NUCLEOTIDE SEQUENCE [LARGE SCALE GENOMIC DNA]</scope>
    <source>
        <strain evidence="2">JU1422</strain>
    </source>
</reference>
<organism evidence="1 2">
    <name type="scientific">Caenorhabditis nigoni</name>
    <dbReference type="NCBI Taxonomy" id="1611254"/>
    <lineage>
        <taxon>Eukaryota</taxon>
        <taxon>Metazoa</taxon>
        <taxon>Ecdysozoa</taxon>
        <taxon>Nematoda</taxon>
        <taxon>Chromadorea</taxon>
        <taxon>Rhabditida</taxon>
        <taxon>Rhabditina</taxon>
        <taxon>Rhabditomorpha</taxon>
        <taxon>Rhabditoidea</taxon>
        <taxon>Rhabditidae</taxon>
        <taxon>Peloderinae</taxon>
        <taxon>Caenorhabditis</taxon>
    </lineage>
</organism>
<keyword evidence="2" id="KW-1185">Reference proteome</keyword>
<name>A0A2G5U3F0_9PELO</name>